<accession>A0A830BF58</accession>
<dbReference type="EMBL" id="BMAC01000063">
    <property type="protein sequence ID" value="GFP83404.1"/>
    <property type="molecule type" value="Genomic_DNA"/>
</dbReference>
<comment type="caution">
    <text evidence="1">The sequence shown here is derived from an EMBL/GenBank/DDBJ whole genome shotgun (WGS) entry which is preliminary data.</text>
</comment>
<reference evidence="1" key="1">
    <citation type="submission" date="2020-07" db="EMBL/GenBank/DDBJ databases">
        <title>Ethylene signaling mediates host invasion by parasitic plants.</title>
        <authorList>
            <person name="Yoshida S."/>
        </authorList>
    </citation>
    <scope>NUCLEOTIDE SEQUENCE</scope>
    <source>
        <strain evidence="1">Okayama</strain>
    </source>
</reference>
<name>A0A830BF58_9LAMI</name>
<organism evidence="1 2">
    <name type="scientific">Phtheirospermum japonicum</name>
    <dbReference type="NCBI Taxonomy" id="374723"/>
    <lineage>
        <taxon>Eukaryota</taxon>
        <taxon>Viridiplantae</taxon>
        <taxon>Streptophyta</taxon>
        <taxon>Embryophyta</taxon>
        <taxon>Tracheophyta</taxon>
        <taxon>Spermatophyta</taxon>
        <taxon>Magnoliopsida</taxon>
        <taxon>eudicotyledons</taxon>
        <taxon>Gunneridae</taxon>
        <taxon>Pentapetalae</taxon>
        <taxon>asterids</taxon>
        <taxon>lamiids</taxon>
        <taxon>Lamiales</taxon>
        <taxon>Orobanchaceae</taxon>
        <taxon>Orobanchaceae incertae sedis</taxon>
        <taxon>Phtheirospermum</taxon>
    </lineage>
</organism>
<dbReference type="Proteomes" id="UP000653305">
    <property type="component" value="Unassembled WGS sequence"/>
</dbReference>
<sequence>MVVLDSFWPSFHRKTIVCCVCHGVFLDNKILVSHFFSHFTPQGNLKPLSLVRENKIKLFSASISVPVNDSNHIANENLGPSKLASLVWHDSQVPIRSTVQFRGSKSTHRYQPYPSTLISRSPKSRVPAKPIIVGDLARSKRPQTAMENKVEGPLTSVTRPFIMQLEKPVEEMTADVIDVDAEELDLTLKL</sequence>
<proteinExistence type="predicted"/>
<dbReference type="AlphaFoldDB" id="A0A830BF58"/>
<evidence type="ECO:0000313" key="2">
    <source>
        <dbReference type="Proteomes" id="UP000653305"/>
    </source>
</evidence>
<gene>
    <name evidence="1" type="ORF">PHJA_000483800</name>
</gene>
<keyword evidence="2" id="KW-1185">Reference proteome</keyword>
<dbReference type="OrthoDB" id="914153at2759"/>
<protein>
    <submittedName>
        <fullName evidence="1">Uncharacterized protein</fullName>
    </submittedName>
</protein>
<evidence type="ECO:0000313" key="1">
    <source>
        <dbReference type="EMBL" id="GFP83404.1"/>
    </source>
</evidence>